<dbReference type="GO" id="GO:0015074">
    <property type="term" value="P:DNA integration"/>
    <property type="evidence" value="ECO:0007669"/>
    <property type="project" value="InterPro"/>
</dbReference>
<gene>
    <name evidence="3" type="primary">TCB1</name>
</gene>
<reference evidence="3" key="1">
    <citation type="journal article" date="2014" name="BMC Genomics">
        <title>Characterizing the developmental transcriptome of the oriental fruit fly, Bactrocera dorsalis (Diptera: Tephritidae) through comparative genomic analysis with Drosophila melanogaster utilizing modENCODE datasets.</title>
        <authorList>
            <person name="Geib S.M."/>
            <person name="Calla B."/>
            <person name="Hall B."/>
            <person name="Hou S."/>
            <person name="Manoukis N.C."/>
        </authorList>
    </citation>
    <scope>NUCLEOTIDE SEQUENCE</scope>
    <source>
        <strain evidence="3">Punador</strain>
    </source>
</reference>
<dbReference type="InterPro" id="IPR009057">
    <property type="entry name" value="Homeodomain-like_sf"/>
</dbReference>
<evidence type="ECO:0000313" key="3">
    <source>
        <dbReference type="EMBL" id="JAC54049.1"/>
    </source>
</evidence>
<dbReference type="SUPFAM" id="SSF46689">
    <property type="entry name" value="Homeodomain-like"/>
    <property type="match status" value="1"/>
</dbReference>
<protein>
    <submittedName>
        <fullName evidence="3">Transposable element Tcb1 transposase</fullName>
    </submittedName>
</protein>
<dbReference type="InterPro" id="IPR036388">
    <property type="entry name" value="WH-like_DNA-bd_sf"/>
</dbReference>
<feature type="non-terminal residue" evidence="3">
    <location>
        <position position="166"/>
    </location>
</feature>
<dbReference type="InterPro" id="IPR052338">
    <property type="entry name" value="Transposase_5"/>
</dbReference>
<name>A0A034WH83_BACDO</name>
<dbReference type="Gene3D" id="1.10.10.10">
    <property type="entry name" value="Winged helix-like DNA-binding domain superfamily/Winged helix DNA-binding domain"/>
    <property type="match status" value="1"/>
</dbReference>
<dbReference type="GO" id="GO:0006313">
    <property type="term" value="P:DNA transposition"/>
    <property type="evidence" value="ECO:0007669"/>
    <property type="project" value="InterPro"/>
</dbReference>
<dbReference type="Gene3D" id="3.30.420.10">
    <property type="entry name" value="Ribonuclease H-like superfamily/Ribonuclease H"/>
    <property type="match status" value="1"/>
</dbReference>
<sequence>MDKRKETSSDFREIVIKLRKEGKSLSEIAKTTSKSKSTIQHIVNSFEKNNTCEYKKRSGRPRELNDRDERAVVDMVRKNPRVSSLEICSEIERASEKCVSKSTIQRTLRRNGYSSRTARRKPLISAINKQKRLAFANQHLKKGLDFWQTVLFTDESKFNIFGYDGP</sequence>
<dbReference type="Pfam" id="PF01498">
    <property type="entry name" value="HTH_Tnp_Tc3_2"/>
    <property type="match status" value="1"/>
</dbReference>
<organism evidence="3">
    <name type="scientific">Bactrocera dorsalis</name>
    <name type="common">Oriental fruit fly</name>
    <name type="synonym">Dacus dorsalis</name>
    <dbReference type="NCBI Taxonomy" id="27457"/>
    <lineage>
        <taxon>Eukaryota</taxon>
        <taxon>Metazoa</taxon>
        <taxon>Ecdysozoa</taxon>
        <taxon>Arthropoda</taxon>
        <taxon>Hexapoda</taxon>
        <taxon>Insecta</taxon>
        <taxon>Pterygota</taxon>
        <taxon>Neoptera</taxon>
        <taxon>Endopterygota</taxon>
        <taxon>Diptera</taxon>
        <taxon>Brachycera</taxon>
        <taxon>Muscomorpha</taxon>
        <taxon>Tephritoidea</taxon>
        <taxon>Tephritidae</taxon>
        <taxon>Bactrocera</taxon>
        <taxon>Bactrocera</taxon>
    </lineage>
</organism>
<dbReference type="GO" id="GO:0005634">
    <property type="term" value="C:nucleus"/>
    <property type="evidence" value="ECO:0007669"/>
    <property type="project" value="UniProtKB-SubCell"/>
</dbReference>
<dbReference type="PANTHER" id="PTHR23022:SF135">
    <property type="entry name" value="SI:DKEY-77F5.3"/>
    <property type="match status" value="1"/>
</dbReference>
<dbReference type="AlphaFoldDB" id="A0A034WH83"/>
<proteinExistence type="predicted"/>
<comment type="subcellular location">
    <subcellularLocation>
        <location evidence="1">Nucleus</location>
    </subcellularLocation>
</comment>
<dbReference type="EMBL" id="GAKP01004903">
    <property type="protein sequence ID" value="JAC54049.1"/>
    <property type="molecule type" value="Transcribed_RNA"/>
</dbReference>
<dbReference type="Pfam" id="PF13551">
    <property type="entry name" value="HTH_29"/>
    <property type="match status" value="1"/>
</dbReference>
<dbReference type="GO" id="GO:0003677">
    <property type="term" value="F:DNA binding"/>
    <property type="evidence" value="ECO:0007669"/>
    <property type="project" value="InterPro"/>
</dbReference>
<feature type="domain" description="Transposase Tc1-like" evidence="2">
    <location>
        <begin position="70"/>
        <end position="141"/>
    </location>
</feature>
<evidence type="ECO:0000259" key="2">
    <source>
        <dbReference type="Pfam" id="PF01498"/>
    </source>
</evidence>
<dbReference type="InterPro" id="IPR002492">
    <property type="entry name" value="Transposase_Tc1-like"/>
</dbReference>
<dbReference type="InterPro" id="IPR036397">
    <property type="entry name" value="RNaseH_sf"/>
</dbReference>
<dbReference type="PANTHER" id="PTHR23022">
    <property type="entry name" value="TRANSPOSABLE ELEMENT-RELATED"/>
    <property type="match status" value="1"/>
</dbReference>
<evidence type="ECO:0000256" key="1">
    <source>
        <dbReference type="ARBA" id="ARBA00004123"/>
    </source>
</evidence>
<accession>A0A034WH83</accession>